<evidence type="ECO:0000256" key="5">
    <source>
        <dbReference type="ARBA" id="ARBA00022553"/>
    </source>
</evidence>
<dbReference type="InterPro" id="IPR003661">
    <property type="entry name" value="HisK_dim/P_dom"/>
</dbReference>
<name>A0A1T4YLL6_9BACL</name>
<keyword evidence="4" id="KW-1003">Cell membrane</keyword>
<dbReference type="AlphaFoldDB" id="A0A1T4YLL6"/>
<gene>
    <name evidence="18" type="ORF">SAMN04244570_3026</name>
</gene>
<evidence type="ECO:0000256" key="15">
    <source>
        <dbReference type="SAM" id="Phobius"/>
    </source>
</evidence>
<dbReference type="GO" id="GO:0005886">
    <property type="term" value="C:plasma membrane"/>
    <property type="evidence" value="ECO:0007669"/>
    <property type="project" value="UniProtKB-SubCell"/>
</dbReference>
<dbReference type="GO" id="GO:0005524">
    <property type="term" value="F:ATP binding"/>
    <property type="evidence" value="ECO:0007669"/>
    <property type="project" value="UniProtKB-KW"/>
</dbReference>
<evidence type="ECO:0000256" key="3">
    <source>
        <dbReference type="ARBA" id="ARBA00012438"/>
    </source>
</evidence>
<evidence type="ECO:0000259" key="16">
    <source>
        <dbReference type="PROSITE" id="PS50109"/>
    </source>
</evidence>
<dbReference type="Pfam" id="PF02518">
    <property type="entry name" value="HATPase_c"/>
    <property type="match status" value="1"/>
</dbReference>
<reference evidence="19" key="1">
    <citation type="submission" date="2017-02" db="EMBL/GenBank/DDBJ databases">
        <authorList>
            <person name="Varghese N."/>
            <person name="Submissions S."/>
        </authorList>
    </citation>
    <scope>NUCLEOTIDE SEQUENCE [LARGE SCALE GENOMIC DNA]</scope>
    <source>
        <strain evidence="19">DSM 23966</strain>
    </source>
</reference>
<dbReference type="SUPFAM" id="SSF158472">
    <property type="entry name" value="HAMP domain-like"/>
    <property type="match status" value="1"/>
</dbReference>
<feature type="transmembrane region" description="Helical" evidence="15">
    <location>
        <begin position="180"/>
        <end position="203"/>
    </location>
</feature>
<dbReference type="Proteomes" id="UP000190042">
    <property type="component" value="Unassembled WGS sequence"/>
</dbReference>
<dbReference type="EMBL" id="FUYJ01000006">
    <property type="protein sequence ID" value="SKB02646.1"/>
    <property type="molecule type" value="Genomic_DNA"/>
</dbReference>
<dbReference type="SMART" id="SM00304">
    <property type="entry name" value="HAMP"/>
    <property type="match status" value="1"/>
</dbReference>
<proteinExistence type="predicted"/>
<evidence type="ECO:0000256" key="2">
    <source>
        <dbReference type="ARBA" id="ARBA00004651"/>
    </source>
</evidence>
<evidence type="ECO:0000256" key="12">
    <source>
        <dbReference type="ARBA" id="ARBA00023012"/>
    </source>
</evidence>
<keyword evidence="9 18" id="KW-0418">Kinase</keyword>
<dbReference type="PANTHER" id="PTHR45528:SF1">
    <property type="entry name" value="SENSOR HISTIDINE KINASE CPXA"/>
    <property type="match status" value="1"/>
</dbReference>
<dbReference type="InterPro" id="IPR005467">
    <property type="entry name" value="His_kinase_dom"/>
</dbReference>
<keyword evidence="6" id="KW-0808">Transferase</keyword>
<evidence type="ECO:0000256" key="13">
    <source>
        <dbReference type="ARBA" id="ARBA00023136"/>
    </source>
</evidence>
<keyword evidence="5" id="KW-0597">Phosphoprotein</keyword>
<sequence length="488" mass="55691">MKLTIRKKFFIVFFILFFFAAVLSNQIMAKILEKYTMTNLEEAVTSLQYSSTQFIKQFEQLHPQDGNFIVEHSDRLANELSKLNNQSVALFDSEGRFLYEAVPIDHPILMEQQRYQASVGKNSSEELKQAFQNKSSYTIQPLREGTLLYFAYPLYLNDTLYGVVRFTADYTDVFLHNKSLLRAFTLLTILLFCGVYLISLLLVNQFIQRVKEVTSATKRMTTGDYQPISANKASDEIGELAQNFQQMQLQIQQHIQTIEQEKDKVVVLEEKRTTFFHNITHELKTPLTTISGYAQIIGERAFDDIEFLQKASLKIRKESERLNEMVTQLLALSKYQSHVPASIHETVDVYPILQSVCEDLQMMAAPRDMKIHLQGRPYIVEGNPNEIQQLFINVIDNAILHGISGCVIEITVDQEIMVTNPCVPIPPAIADNIFEPFVHSKSEGSSGLGLFICADITARHHGTIQFEEKNGQAEIKIKIPQQKHVGNK</sequence>
<keyword evidence="12" id="KW-0902">Two-component regulatory system</keyword>
<keyword evidence="8" id="KW-0547">Nucleotide-binding</keyword>
<feature type="domain" description="Histidine kinase" evidence="16">
    <location>
        <begin position="278"/>
        <end position="483"/>
    </location>
</feature>
<accession>A0A1T4YLL6</accession>
<feature type="domain" description="HAMP" evidence="17">
    <location>
        <begin position="204"/>
        <end position="256"/>
    </location>
</feature>
<comment type="catalytic activity">
    <reaction evidence="1">
        <text>ATP + protein L-histidine = ADP + protein N-phospho-L-histidine.</text>
        <dbReference type="EC" id="2.7.13.3"/>
    </reaction>
</comment>
<evidence type="ECO:0000313" key="18">
    <source>
        <dbReference type="EMBL" id="SKB02646.1"/>
    </source>
</evidence>
<evidence type="ECO:0000256" key="14">
    <source>
        <dbReference type="SAM" id="Coils"/>
    </source>
</evidence>
<dbReference type="GO" id="GO:0000155">
    <property type="term" value="F:phosphorelay sensor kinase activity"/>
    <property type="evidence" value="ECO:0007669"/>
    <property type="project" value="InterPro"/>
</dbReference>
<evidence type="ECO:0000256" key="4">
    <source>
        <dbReference type="ARBA" id="ARBA00022475"/>
    </source>
</evidence>
<dbReference type="SUPFAM" id="SSF47384">
    <property type="entry name" value="Homodimeric domain of signal transducing histidine kinase"/>
    <property type="match status" value="1"/>
</dbReference>
<dbReference type="CDD" id="cd06225">
    <property type="entry name" value="HAMP"/>
    <property type="match status" value="1"/>
</dbReference>
<evidence type="ECO:0000256" key="8">
    <source>
        <dbReference type="ARBA" id="ARBA00022741"/>
    </source>
</evidence>
<comment type="subcellular location">
    <subcellularLocation>
        <location evidence="2">Cell membrane</location>
        <topology evidence="2">Multi-pass membrane protein</topology>
    </subcellularLocation>
</comment>
<dbReference type="InterPro" id="IPR003594">
    <property type="entry name" value="HATPase_dom"/>
</dbReference>
<dbReference type="SMART" id="SM00388">
    <property type="entry name" value="HisKA"/>
    <property type="match status" value="1"/>
</dbReference>
<evidence type="ECO:0000256" key="10">
    <source>
        <dbReference type="ARBA" id="ARBA00022840"/>
    </source>
</evidence>
<dbReference type="InterPro" id="IPR036890">
    <property type="entry name" value="HATPase_C_sf"/>
</dbReference>
<dbReference type="RefSeq" id="WP_078818208.1">
    <property type="nucleotide sequence ID" value="NZ_FUYJ01000006.1"/>
</dbReference>
<feature type="coiled-coil region" evidence="14">
    <location>
        <begin position="230"/>
        <end position="271"/>
    </location>
</feature>
<dbReference type="SUPFAM" id="SSF55874">
    <property type="entry name" value="ATPase domain of HSP90 chaperone/DNA topoisomerase II/histidine kinase"/>
    <property type="match status" value="1"/>
</dbReference>
<dbReference type="FunFam" id="1.10.287.130:FF:000001">
    <property type="entry name" value="Two-component sensor histidine kinase"/>
    <property type="match status" value="1"/>
</dbReference>
<evidence type="ECO:0000256" key="1">
    <source>
        <dbReference type="ARBA" id="ARBA00000085"/>
    </source>
</evidence>
<dbReference type="Gene3D" id="1.10.287.130">
    <property type="match status" value="1"/>
</dbReference>
<dbReference type="InterPro" id="IPR003660">
    <property type="entry name" value="HAMP_dom"/>
</dbReference>
<keyword evidence="19" id="KW-1185">Reference proteome</keyword>
<dbReference type="Pfam" id="PF00512">
    <property type="entry name" value="HisKA"/>
    <property type="match status" value="1"/>
</dbReference>
<protein>
    <recommendedName>
        <fullName evidence="3">histidine kinase</fullName>
        <ecNumber evidence="3">2.7.13.3</ecNumber>
    </recommendedName>
</protein>
<evidence type="ECO:0000256" key="6">
    <source>
        <dbReference type="ARBA" id="ARBA00022679"/>
    </source>
</evidence>
<dbReference type="CDD" id="cd00082">
    <property type="entry name" value="HisKA"/>
    <property type="match status" value="1"/>
</dbReference>
<keyword evidence="13 15" id="KW-0472">Membrane</keyword>
<dbReference type="Gene3D" id="3.30.565.10">
    <property type="entry name" value="Histidine kinase-like ATPase, C-terminal domain"/>
    <property type="match status" value="1"/>
</dbReference>
<evidence type="ECO:0000259" key="17">
    <source>
        <dbReference type="PROSITE" id="PS50885"/>
    </source>
</evidence>
<dbReference type="PROSITE" id="PS50109">
    <property type="entry name" value="HIS_KIN"/>
    <property type="match status" value="1"/>
</dbReference>
<organism evidence="18 19">
    <name type="scientific">Sporosarcina newyorkensis</name>
    <dbReference type="NCBI Taxonomy" id="759851"/>
    <lineage>
        <taxon>Bacteria</taxon>
        <taxon>Bacillati</taxon>
        <taxon>Bacillota</taxon>
        <taxon>Bacilli</taxon>
        <taxon>Bacillales</taxon>
        <taxon>Caryophanaceae</taxon>
        <taxon>Sporosarcina</taxon>
    </lineage>
</organism>
<keyword evidence="11 15" id="KW-1133">Transmembrane helix</keyword>
<dbReference type="SMART" id="SM00387">
    <property type="entry name" value="HATPase_c"/>
    <property type="match status" value="1"/>
</dbReference>
<evidence type="ECO:0000256" key="9">
    <source>
        <dbReference type="ARBA" id="ARBA00022777"/>
    </source>
</evidence>
<evidence type="ECO:0000256" key="7">
    <source>
        <dbReference type="ARBA" id="ARBA00022692"/>
    </source>
</evidence>
<keyword evidence="7 15" id="KW-0812">Transmembrane</keyword>
<dbReference type="EC" id="2.7.13.3" evidence="3"/>
<dbReference type="PANTHER" id="PTHR45528">
    <property type="entry name" value="SENSOR HISTIDINE KINASE CPXA"/>
    <property type="match status" value="1"/>
</dbReference>
<evidence type="ECO:0000256" key="11">
    <source>
        <dbReference type="ARBA" id="ARBA00022989"/>
    </source>
</evidence>
<dbReference type="PROSITE" id="PS50885">
    <property type="entry name" value="HAMP"/>
    <property type="match status" value="1"/>
</dbReference>
<dbReference type="InterPro" id="IPR050398">
    <property type="entry name" value="HssS/ArlS-like"/>
</dbReference>
<evidence type="ECO:0000313" key="19">
    <source>
        <dbReference type="Proteomes" id="UP000190042"/>
    </source>
</evidence>
<keyword evidence="14" id="KW-0175">Coiled coil</keyword>
<keyword evidence="10" id="KW-0067">ATP-binding</keyword>
<dbReference type="Pfam" id="PF00672">
    <property type="entry name" value="HAMP"/>
    <property type="match status" value="1"/>
</dbReference>
<dbReference type="InterPro" id="IPR036097">
    <property type="entry name" value="HisK_dim/P_sf"/>
</dbReference>
<dbReference type="Gene3D" id="6.10.340.10">
    <property type="match status" value="1"/>
</dbReference>